<dbReference type="EMBL" id="GGEC01073809">
    <property type="protein sequence ID" value="MBX54293.1"/>
    <property type="molecule type" value="Transcribed_RNA"/>
</dbReference>
<protein>
    <submittedName>
        <fullName evidence="1">Uncharacterized protein</fullName>
    </submittedName>
</protein>
<name>A0A2P2PHV5_RHIMU</name>
<proteinExistence type="predicted"/>
<sequence>MAARPKLHKNWLMEVQMQFYMLP</sequence>
<organism evidence="1">
    <name type="scientific">Rhizophora mucronata</name>
    <name type="common">Asiatic mangrove</name>
    <dbReference type="NCBI Taxonomy" id="61149"/>
    <lineage>
        <taxon>Eukaryota</taxon>
        <taxon>Viridiplantae</taxon>
        <taxon>Streptophyta</taxon>
        <taxon>Embryophyta</taxon>
        <taxon>Tracheophyta</taxon>
        <taxon>Spermatophyta</taxon>
        <taxon>Magnoliopsida</taxon>
        <taxon>eudicotyledons</taxon>
        <taxon>Gunneridae</taxon>
        <taxon>Pentapetalae</taxon>
        <taxon>rosids</taxon>
        <taxon>fabids</taxon>
        <taxon>Malpighiales</taxon>
        <taxon>Rhizophoraceae</taxon>
        <taxon>Rhizophora</taxon>
    </lineage>
</organism>
<accession>A0A2P2PHV5</accession>
<dbReference type="AlphaFoldDB" id="A0A2P2PHV5"/>
<evidence type="ECO:0000313" key="1">
    <source>
        <dbReference type="EMBL" id="MBX54293.1"/>
    </source>
</evidence>
<reference evidence="1" key="1">
    <citation type="submission" date="2018-02" db="EMBL/GenBank/DDBJ databases">
        <title>Rhizophora mucronata_Transcriptome.</title>
        <authorList>
            <person name="Meera S.P."/>
            <person name="Sreeshan A."/>
            <person name="Augustine A."/>
        </authorList>
    </citation>
    <scope>NUCLEOTIDE SEQUENCE</scope>
    <source>
        <tissue evidence="1">Leaf</tissue>
    </source>
</reference>